<protein>
    <recommendedName>
        <fullName evidence="11">dihydrouracil dehydrogenase (NAD(+))</fullName>
        <ecNumber evidence="11">1.3.1.1</ecNumber>
    </recommendedName>
</protein>
<evidence type="ECO:0000256" key="11">
    <source>
        <dbReference type="ARBA" id="ARBA00049728"/>
    </source>
</evidence>
<keyword evidence="5" id="KW-0665">Pyrimidine biosynthesis</keyword>
<dbReference type="RefSeq" id="WP_318347282.1">
    <property type="nucleotide sequence ID" value="NZ_AP018694.1"/>
</dbReference>
<dbReference type="Pfam" id="PF01180">
    <property type="entry name" value="DHO_dh"/>
    <property type="match status" value="1"/>
</dbReference>
<dbReference type="EC" id="1.3.1.1" evidence="11"/>
<proteinExistence type="predicted"/>
<evidence type="ECO:0000256" key="7">
    <source>
        <dbReference type="ARBA" id="ARBA00047685"/>
    </source>
</evidence>
<evidence type="ECO:0000256" key="5">
    <source>
        <dbReference type="ARBA" id="ARBA00022975"/>
    </source>
</evidence>
<dbReference type="EMBL" id="AP018694">
    <property type="protein sequence ID" value="BBE19005.1"/>
    <property type="molecule type" value="Genomic_DNA"/>
</dbReference>
<evidence type="ECO:0000313" key="13">
    <source>
        <dbReference type="EMBL" id="BBE19005.1"/>
    </source>
</evidence>
<evidence type="ECO:0000256" key="3">
    <source>
        <dbReference type="ARBA" id="ARBA00022630"/>
    </source>
</evidence>
<dbReference type="Proteomes" id="UP001193389">
    <property type="component" value="Chromosome"/>
</dbReference>
<evidence type="ECO:0000256" key="10">
    <source>
        <dbReference type="ARBA" id="ARBA00049714"/>
    </source>
</evidence>
<evidence type="ECO:0000256" key="9">
    <source>
        <dbReference type="ARBA" id="ARBA00049578"/>
    </source>
</evidence>
<dbReference type="AlphaFoldDB" id="A0A5K7SBY3"/>
<feature type="domain" description="Dihydroorotate dehydrogenase catalytic" evidence="12">
    <location>
        <begin position="4"/>
        <end position="289"/>
    </location>
</feature>
<evidence type="ECO:0000313" key="14">
    <source>
        <dbReference type="Proteomes" id="UP001193389"/>
    </source>
</evidence>
<evidence type="ECO:0000256" key="8">
    <source>
        <dbReference type="ARBA" id="ARBA00048792"/>
    </source>
</evidence>
<keyword evidence="6" id="KW-0560">Oxidoreductase</keyword>
<dbReference type="InterPro" id="IPR012135">
    <property type="entry name" value="Dihydroorotate_DH_1_2"/>
</dbReference>
<dbReference type="GO" id="GO:0005737">
    <property type="term" value="C:cytoplasm"/>
    <property type="evidence" value="ECO:0007669"/>
    <property type="project" value="InterPro"/>
</dbReference>
<comment type="subunit">
    <text evidence="10">Heterotetramer of 2 PreA and 2 PreT subunits.</text>
</comment>
<dbReference type="InterPro" id="IPR013785">
    <property type="entry name" value="Aldolase_TIM"/>
</dbReference>
<dbReference type="NCBIfam" id="NF005741">
    <property type="entry name" value="PRK07565.1"/>
    <property type="match status" value="1"/>
</dbReference>
<evidence type="ECO:0000256" key="1">
    <source>
        <dbReference type="ARBA" id="ARBA00001917"/>
    </source>
</evidence>
<keyword evidence="14" id="KW-1185">Reference proteome</keyword>
<evidence type="ECO:0000256" key="4">
    <source>
        <dbReference type="ARBA" id="ARBA00022643"/>
    </source>
</evidence>
<dbReference type="GO" id="GO:0004159">
    <property type="term" value="F:dihydropyrimidine dehydrogenase (NAD+) activity"/>
    <property type="evidence" value="ECO:0007669"/>
    <property type="project" value="UniProtKB-EC"/>
</dbReference>
<dbReference type="GO" id="GO:0004152">
    <property type="term" value="F:dihydroorotate dehydrogenase activity"/>
    <property type="evidence" value="ECO:0007669"/>
    <property type="project" value="InterPro"/>
</dbReference>
<dbReference type="UniPathway" id="UPA00070"/>
<comment type="function">
    <text evidence="9">Involved in pyrimidine base degradation. Catalyzes physiologically the reduction of uracil to 5,6-dihydrouracil (DHU) by using NADH as a specific cosubstrate. It also catalyzes the reverse reaction and the reduction of thymine to 5,6-dihydrothymine (DHT).</text>
</comment>
<dbReference type="SUPFAM" id="SSF51395">
    <property type="entry name" value="FMN-linked oxidoreductases"/>
    <property type="match status" value="1"/>
</dbReference>
<keyword evidence="4" id="KW-0288">FMN</keyword>
<evidence type="ECO:0000256" key="6">
    <source>
        <dbReference type="ARBA" id="ARBA00023002"/>
    </source>
</evidence>
<comment type="catalytic activity">
    <reaction evidence="8">
        <text>5,6-dihydrouracil + NAD(+) = uracil + NADH + H(+)</text>
        <dbReference type="Rhea" id="RHEA:20189"/>
        <dbReference type="ChEBI" id="CHEBI:15378"/>
        <dbReference type="ChEBI" id="CHEBI:15901"/>
        <dbReference type="ChEBI" id="CHEBI:17568"/>
        <dbReference type="ChEBI" id="CHEBI:57540"/>
        <dbReference type="ChEBI" id="CHEBI:57945"/>
        <dbReference type="EC" id="1.3.1.1"/>
    </reaction>
</comment>
<name>A0A5K7SBY3_9BACT</name>
<dbReference type="Gene3D" id="3.20.20.70">
    <property type="entry name" value="Aldolase class I"/>
    <property type="match status" value="1"/>
</dbReference>
<comment type="cofactor">
    <cofactor evidence="1">
        <name>FMN</name>
        <dbReference type="ChEBI" id="CHEBI:58210"/>
    </cofactor>
</comment>
<evidence type="ECO:0000256" key="2">
    <source>
        <dbReference type="ARBA" id="ARBA00004725"/>
    </source>
</evidence>
<dbReference type="PANTHER" id="PTHR43073:SF2">
    <property type="entry name" value="DIHYDROPYRIMIDINE DEHYDROGENASE [NADP(+)]"/>
    <property type="match status" value="1"/>
</dbReference>
<evidence type="ECO:0000259" key="12">
    <source>
        <dbReference type="Pfam" id="PF01180"/>
    </source>
</evidence>
<dbReference type="KEGG" id="anf:AQPE_3178"/>
<dbReference type="GO" id="GO:0044205">
    <property type="term" value="P:'de novo' UMP biosynthetic process"/>
    <property type="evidence" value="ECO:0007669"/>
    <property type="project" value="UniProtKB-UniPathway"/>
</dbReference>
<gene>
    <name evidence="13" type="ORF">AQPE_3178</name>
</gene>
<comment type="pathway">
    <text evidence="2">Pyrimidine metabolism; UMP biosynthesis via de novo pathway.</text>
</comment>
<reference evidence="13" key="1">
    <citation type="journal article" date="2020" name="Int. J. Syst. Evol. Microbiol.">
        <title>Aquipluma nitroreducens gen. nov. sp. nov., a novel facultatively anaerobic bacterium isolated from a freshwater lake.</title>
        <authorList>
            <person name="Watanabe M."/>
            <person name="Kojima H."/>
            <person name="Fukui M."/>
        </authorList>
    </citation>
    <scope>NUCLEOTIDE SEQUENCE</scope>
    <source>
        <strain evidence="13">MeG22</strain>
    </source>
</reference>
<dbReference type="PIRSF" id="PIRSF000164">
    <property type="entry name" value="DHO_oxidase"/>
    <property type="match status" value="1"/>
</dbReference>
<sequence>MADLSTTYMGIKLKNPIILGASNLVTKPEVVKELEEAGIAAIVYKSLFEEQIQLESLQLDEDINEYANRNSEMGRIFPEIVHAGPKEHLFHLRKLKETASVPVFASLNALYEPSWVEYARLLEETGVDGLELNLYATPGYFEVGGTSIEEKQYQIVKSVKRAVRIPVSVKLSPFYTNTLNFIKRLDEAGIDSFVLFNRFFQPEIDIENEVFNFPWELTQPRDHQLALRYAGLLHGNVAGNICASRGIYTSEDVIRLLLSGADVVQVVSTVYKNQPSYIATMLAELNDWMDKKSYKTLDDFCGKLSRKSLKDPYTYQRAQYVDILMKSEEIFKKYPMV</sequence>
<accession>A0A5K7SBY3</accession>
<organism evidence="13 14">
    <name type="scientific">Aquipluma nitroreducens</name>
    <dbReference type="NCBI Taxonomy" id="2010828"/>
    <lineage>
        <taxon>Bacteria</taxon>
        <taxon>Pseudomonadati</taxon>
        <taxon>Bacteroidota</taxon>
        <taxon>Bacteroidia</taxon>
        <taxon>Marinilabiliales</taxon>
        <taxon>Prolixibacteraceae</taxon>
        <taxon>Aquipluma</taxon>
    </lineage>
</organism>
<keyword evidence="3" id="KW-0285">Flavoprotein</keyword>
<comment type="catalytic activity">
    <reaction evidence="7">
        <text>5,6-dihydrothymine + NAD(+) = thymine + NADH + H(+)</text>
        <dbReference type="Rhea" id="RHEA:28791"/>
        <dbReference type="ChEBI" id="CHEBI:15378"/>
        <dbReference type="ChEBI" id="CHEBI:17821"/>
        <dbReference type="ChEBI" id="CHEBI:27468"/>
        <dbReference type="ChEBI" id="CHEBI:57540"/>
        <dbReference type="ChEBI" id="CHEBI:57945"/>
        <dbReference type="EC" id="1.3.1.1"/>
    </reaction>
</comment>
<dbReference type="InterPro" id="IPR005720">
    <property type="entry name" value="Dihydroorotate_DH_cat"/>
</dbReference>
<dbReference type="PANTHER" id="PTHR43073">
    <property type="entry name" value="DIHYDROPYRIMIDINE DEHYDROGENASE [NADP(+)]"/>
    <property type="match status" value="1"/>
</dbReference>